<evidence type="ECO:0000256" key="1">
    <source>
        <dbReference type="ARBA" id="ARBA00004651"/>
    </source>
</evidence>
<feature type="transmembrane region" description="Helical" evidence="9">
    <location>
        <begin position="238"/>
        <end position="263"/>
    </location>
</feature>
<evidence type="ECO:0000313" key="10">
    <source>
        <dbReference type="EMBL" id="KOO46820.1"/>
    </source>
</evidence>
<evidence type="ECO:0000313" key="11">
    <source>
        <dbReference type="Proteomes" id="UP000037558"/>
    </source>
</evidence>
<dbReference type="GO" id="GO:0005886">
    <property type="term" value="C:plasma membrane"/>
    <property type="evidence" value="ECO:0007669"/>
    <property type="project" value="UniProtKB-SubCell"/>
</dbReference>
<dbReference type="RefSeq" id="WP_053400828.1">
    <property type="nucleotide sequence ID" value="NZ_LILC01000011.1"/>
</dbReference>
<keyword evidence="4" id="KW-1003">Cell membrane</keyword>
<feature type="transmembrane region" description="Helical" evidence="9">
    <location>
        <begin position="124"/>
        <end position="143"/>
    </location>
</feature>
<dbReference type="EMBL" id="LILC01000011">
    <property type="protein sequence ID" value="KOO46820.1"/>
    <property type="molecule type" value="Genomic_DNA"/>
</dbReference>
<dbReference type="PATRIC" id="fig|284581.3.peg.3616"/>
<dbReference type="Pfam" id="PF05525">
    <property type="entry name" value="Branch_AA_trans"/>
    <property type="match status" value="1"/>
</dbReference>
<keyword evidence="11" id="KW-1185">Reference proteome</keyword>
<dbReference type="STRING" id="284581.AMD01_07825"/>
<feature type="transmembrane region" description="Helical" evidence="9">
    <location>
        <begin position="345"/>
        <end position="365"/>
    </location>
</feature>
<keyword evidence="5 9" id="KW-0812">Transmembrane</keyword>
<evidence type="ECO:0000256" key="3">
    <source>
        <dbReference type="ARBA" id="ARBA00022448"/>
    </source>
</evidence>
<feature type="transmembrane region" description="Helical" evidence="9">
    <location>
        <begin position="12"/>
        <end position="30"/>
    </location>
</feature>
<feature type="transmembrane region" description="Helical" evidence="9">
    <location>
        <begin position="418"/>
        <end position="437"/>
    </location>
</feature>
<accession>A0A0M0L6W7</accession>
<comment type="subcellular location">
    <subcellularLocation>
        <location evidence="1 9">Cell membrane</location>
        <topology evidence="1 9">Multi-pass membrane protein</topology>
    </subcellularLocation>
</comment>
<evidence type="ECO:0000256" key="8">
    <source>
        <dbReference type="ARBA" id="ARBA00023136"/>
    </source>
</evidence>
<feature type="transmembrane region" description="Helical" evidence="9">
    <location>
        <begin position="283"/>
        <end position="306"/>
    </location>
</feature>
<evidence type="ECO:0000256" key="5">
    <source>
        <dbReference type="ARBA" id="ARBA00022692"/>
    </source>
</evidence>
<keyword evidence="7 9" id="KW-1133">Transmembrane helix</keyword>
<feature type="transmembrane region" description="Helical" evidence="9">
    <location>
        <begin position="42"/>
        <end position="65"/>
    </location>
</feature>
<feature type="transmembrane region" description="Helical" evidence="9">
    <location>
        <begin position="155"/>
        <end position="179"/>
    </location>
</feature>
<dbReference type="GO" id="GO:0005304">
    <property type="term" value="F:L-valine transmembrane transporter activity"/>
    <property type="evidence" value="ECO:0007669"/>
    <property type="project" value="TreeGrafter"/>
</dbReference>
<keyword evidence="3 9" id="KW-0813">Transport</keyword>
<keyword evidence="8 9" id="KW-0472">Membrane</keyword>
<comment type="caution">
    <text evidence="10">The sequence shown here is derived from an EMBL/GenBank/DDBJ whole genome shotgun (WGS) entry which is preliminary data.</text>
</comment>
<dbReference type="InterPro" id="IPR004685">
    <property type="entry name" value="Brnchd-chn_aa_trnsp_Livcs"/>
</dbReference>
<feature type="transmembrane region" description="Helical" evidence="9">
    <location>
        <begin position="77"/>
        <end position="98"/>
    </location>
</feature>
<evidence type="ECO:0000256" key="4">
    <source>
        <dbReference type="ARBA" id="ARBA00022475"/>
    </source>
</evidence>
<keyword evidence="6 9" id="KW-0029">Amino-acid transport</keyword>
<evidence type="ECO:0000256" key="7">
    <source>
        <dbReference type="ARBA" id="ARBA00022989"/>
    </source>
</evidence>
<comment type="function">
    <text evidence="9">Component of the transport system for branched-chain amino acids.</text>
</comment>
<dbReference type="GO" id="GO:0015188">
    <property type="term" value="F:L-isoleucine transmembrane transporter activity"/>
    <property type="evidence" value="ECO:0007669"/>
    <property type="project" value="TreeGrafter"/>
</dbReference>
<dbReference type="GO" id="GO:0015818">
    <property type="term" value="P:isoleucine transport"/>
    <property type="evidence" value="ECO:0007669"/>
    <property type="project" value="TreeGrafter"/>
</dbReference>
<organism evidence="10 11">
    <name type="scientific">Priestia koreensis</name>
    <dbReference type="NCBI Taxonomy" id="284581"/>
    <lineage>
        <taxon>Bacteria</taxon>
        <taxon>Bacillati</taxon>
        <taxon>Bacillota</taxon>
        <taxon>Bacilli</taxon>
        <taxon>Bacillales</taxon>
        <taxon>Bacillaceae</taxon>
        <taxon>Priestia</taxon>
    </lineage>
</organism>
<comment type="similarity">
    <text evidence="2 9">Belongs to the branched chain amino acid transporter family.</text>
</comment>
<dbReference type="PANTHER" id="PTHR30588:SF8">
    <property type="entry name" value="BRANCHED-CHAIN AMINO ACID PERMEASE BRAB"/>
    <property type="match status" value="1"/>
</dbReference>
<dbReference type="Proteomes" id="UP000037558">
    <property type="component" value="Unassembled WGS sequence"/>
</dbReference>
<evidence type="ECO:0000256" key="6">
    <source>
        <dbReference type="ARBA" id="ARBA00022970"/>
    </source>
</evidence>
<dbReference type="NCBIfam" id="TIGR00796">
    <property type="entry name" value="livcs"/>
    <property type="match status" value="1"/>
</dbReference>
<feature type="transmembrane region" description="Helical" evidence="9">
    <location>
        <begin position="199"/>
        <end position="218"/>
    </location>
</feature>
<proteinExistence type="inferred from homology"/>
<dbReference type="PANTHER" id="PTHR30588">
    <property type="entry name" value="BRANCHED-CHAIN AMINO ACID TRANSPORT SYSTEM 2 CARRIER PROTEIN"/>
    <property type="match status" value="1"/>
</dbReference>
<dbReference type="OrthoDB" id="9783920at2"/>
<dbReference type="AlphaFoldDB" id="A0A0M0L6W7"/>
<name>A0A0M0L6W7_9BACI</name>
<evidence type="ECO:0000256" key="2">
    <source>
        <dbReference type="ARBA" id="ARBA00008540"/>
    </source>
</evidence>
<evidence type="ECO:0000256" key="9">
    <source>
        <dbReference type="RuleBase" id="RU362122"/>
    </source>
</evidence>
<dbReference type="GO" id="GO:0015820">
    <property type="term" value="P:L-leucine transport"/>
    <property type="evidence" value="ECO:0007669"/>
    <property type="project" value="TreeGrafter"/>
</dbReference>
<feature type="transmembrane region" description="Helical" evidence="9">
    <location>
        <begin position="318"/>
        <end position="339"/>
    </location>
</feature>
<protein>
    <recommendedName>
        <fullName evidence="9">Branched-chain amino acid transport system carrier protein</fullName>
    </recommendedName>
</protein>
<feature type="transmembrane region" description="Helical" evidence="9">
    <location>
        <begin position="377"/>
        <end position="398"/>
    </location>
</feature>
<dbReference type="GO" id="GO:0015190">
    <property type="term" value="F:L-leucine transmembrane transporter activity"/>
    <property type="evidence" value="ECO:0007669"/>
    <property type="project" value="TreeGrafter"/>
</dbReference>
<reference evidence="11" key="1">
    <citation type="submission" date="2015-08" db="EMBL/GenBank/DDBJ databases">
        <title>Fjat-14210 dsm16467.</title>
        <authorList>
            <person name="Liu B."/>
            <person name="Wang J."/>
            <person name="Zhu Y."/>
            <person name="Liu G."/>
            <person name="Chen Q."/>
            <person name="Chen Z."/>
            <person name="Lan J."/>
            <person name="Che J."/>
            <person name="Ge C."/>
            <person name="Shi H."/>
            <person name="Pan Z."/>
            <person name="Liu X."/>
        </authorList>
    </citation>
    <scope>NUCLEOTIDE SEQUENCE [LARGE SCALE GENOMIC DNA]</scope>
    <source>
        <strain evidence="11">DSM 16467</strain>
    </source>
</reference>
<sequence length="445" mass="47464">MKQYELTKKELLAVGLMLFALFFGAGNMIFPPALGQQAGTNTFIGIGGFLLTGVGLPLLGIIAASRVKGDFSGVAKRVHPVFGLCFTFITYLTIGPFFGIPRTGTVAFQIGVTPFLNEAAKSSGVYLFIYTVIFFGITLWLAMNPSKIVDTVGKILTPLLLGVLALLVIKSLITPMGSFQPPQQAYANAPFFKGFLDGYLTMDAIAALVFGIVVITSIKDKGITEPKRIASTCMKAGVIAAVGLALVYISLAYIGASSVSAIGVQANGGDILTNVAKVLFGPFGIIILAIAITFACLTTSIGLLTACGEFLSKQIRGLSYRVAIVLISIFSLVVSNVGLTKLISISTPLLTFLYPIAIILIILSLVDKNFWIYQEVYIGSVTAGAIISFFDALNAAKIPLGPINHFLTSYVPLYENQIGWLIPAILVGFVGWIIGYVRRQTTEVK</sequence>
<gene>
    <name evidence="10" type="ORF">AMD01_07825</name>
</gene>